<gene>
    <name evidence="12" type="ORF">SUZIE_103905</name>
</gene>
<dbReference type="AlphaFoldDB" id="A0AA41MD15"/>
<evidence type="ECO:0000256" key="10">
    <source>
        <dbReference type="SAM" id="SignalP"/>
    </source>
</evidence>
<organism evidence="12 13">
    <name type="scientific">Sciurus carolinensis</name>
    <name type="common">Eastern gray squirrel</name>
    <dbReference type="NCBI Taxonomy" id="30640"/>
    <lineage>
        <taxon>Eukaryota</taxon>
        <taxon>Metazoa</taxon>
        <taxon>Chordata</taxon>
        <taxon>Craniata</taxon>
        <taxon>Vertebrata</taxon>
        <taxon>Euteleostomi</taxon>
        <taxon>Mammalia</taxon>
        <taxon>Eutheria</taxon>
        <taxon>Euarchontoglires</taxon>
        <taxon>Glires</taxon>
        <taxon>Rodentia</taxon>
        <taxon>Sciuromorpha</taxon>
        <taxon>Sciuridae</taxon>
        <taxon>Sciurinae</taxon>
        <taxon>Sciurini</taxon>
        <taxon>Sciurus</taxon>
    </lineage>
</organism>
<dbReference type="PROSITE" id="PS50835">
    <property type="entry name" value="IG_LIKE"/>
    <property type="match status" value="1"/>
</dbReference>
<dbReference type="InterPro" id="IPR036179">
    <property type="entry name" value="Ig-like_dom_sf"/>
</dbReference>
<keyword evidence="5 10" id="KW-0732">Signal</keyword>
<keyword evidence="6" id="KW-0391">Immunity</keyword>
<keyword evidence="13" id="KW-1185">Reference proteome</keyword>
<dbReference type="PANTHER" id="PTHR23267">
    <property type="entry name" value="IMMUNOGLOBULIN LIGHT CHAIN"/>
    <property type="match status" value="1"/>
</dbReference>
<keyword evidence="8" id="KW-0393">Immunoglobulin domain</keyword>
<keyword evidence="7" id="KW-0472">Membrane</keyword>
<dbReference type="Pfam" id="PF07686">
    <property type="entry name" value="V-set"/>
    <property type="match status" value="1"/>
</dbReference>
<dbReference type="SMART" id="SM00409">
    <property type="entry name" value="IG"/>
    <property type="match status" value="1"/>
</dbReference>
<evidence type="ECO:0000256" key="5">
    <source>
        <dbReference type="ARBA" id="ARBA00022729"/>
    </source>
</evidence>
<evidence type="ECO:0000313" key="12">
    <source>
        <dbReference type="EMBL" id="MBZ3869631.1"/>
    </source>
</evidence>
<dbReference type="InterPro" id="IPR003599">
    <property type="entry name" value="Ig_sub"/>
</dbReference>
<proteinExistence type="predicted"/>
<dbReference type="Gene3D" id="2.60.40.10">
    <property type="entry name" value="Immunoglobulins"/>
    <property type="match status" value="1"/>
</dbReference>
<name>A0AA41MD15_SCICA</name>
<evidence type="ECO:0000256" key="6">
    <source>
        <dbReference type="ARBA" id="ARBA00022859"/>
    </source>
</evidence>
<evidence type="ECO:0000256" key="2">
    <source>
        <dbReference type="ARBA" id="ARBA00004613"/>
    </source>
</evidence>
<feature type="chain" id="PRO_5041294426" evidence="10">
    <location>
        <begin position="20"/>
        <end position="189"/>
    </location>
</feature>
<evidence type="ECO:0000256" key="1">
    <source>
        <dbReference type="ARBA" id="ARBA00004236"/>
    </source>
</evidence>
<sequence>MTWTALLLSLLAHCTVSVASYVLTQPPSVSVTPGQTARITCEGNNIGSKNAQWYQQKPQQAPVLVIYEDSKRPSGIPDRFSGSNSGNTATLTISGAQAGDEADYYCQVWDSSSKAHSDTGRQGSETKTCHQPGTHGPSLPLSTSETTENLTSRMEEVSTPTPDPTFLREKGKVPVSLQDHLTPFDSFGT</sequence>
<dbReference type="InterPro" id="IPR007110">
    <property type="entry name" value="Ig-like_dom"/>
</dbReference>
<keyword evidence="4" id="KW-0964">Secreted</keyword>
<evidence type="ECO:0000313" key="13">
    <source>
        <dbReference type="Proteomes" id="UP001166674"/>
    </source>
</evidence>
<feature type="compositionally biased region" description="Polar residues" evidence="9">
    <location>
        <begin position="120"/>
        <end position="131"/>
    </location>
</feature>
<accession>A0AA41MD15</accession>
<dbReference type="Proteomes" id="UP001166674">
    <property type="component" value="Unassembled WGS sequence"/>
</dbReference>
<reference evidence="12" key="1">
    <citation type="submission" date="2020-03" db="EMBL/GenBank/DDBJ databases">
        <title>Studies in the Genomics of Life Span.</title>
        <authorList>
            <person name="Glass D."/>
        </authorList>
    </citation>
    <scope>NUCLEOTIDE SEQUENCE</scope>
    <source>
        <strain evidence="12">SUZIE</strain>
        <tissue evidence="12">Muscle</tissue>
    </source>
</reference>
<dbReference type="InterPro" id="IPR013106">
    <property type="entry name" value="Ig_V-set"/>
</dbReference>
<dbReference type="GO" id="GO:0002376">
    <property type="term" value="P:immune system process"/>
    <property type="evidence" value="ECO:0007669"/>
    <property type="project" value="UniProtKB-KW"/>
</dbReference>
<keyword evidence="3" id="KW-1003">Cell membrane</keyword>
<feature type="compositionally biased region" description="Low complexity" evidence="9">
    <location>
        <begin position="137"/>
        <end position="152"/>
    </location>
</feature>
<evidence type="ECO:0000256" key="8">
    <source>
        <dbReference type="ARBA" id="ARBA00023319"/>
    </source>
</evidence>
<feature type="region of interest" description="Disordered" evidence="9">
    <location>
        <begin position="115"/>
        <end position="189"/>
    </location>
</feature>
<comment type="caution">
    <text evidence="12">The sequence shown here is derived from an EMBL/GenBank/DDBJ whole genome shotgun (WGS) entry which is preliminary data.</text>
</comment>
<evidence type="ECO:0000256" key="4">
    <source>
        <dbReference type="ARBA" id="ARBA00022525"/>
    </source>
</evidence>
<feature type="signal peptide" evidence="10">
    <location>
        <begin position="1"/>
        <end position="19"/>
    </location>
</feature>
<evidence type="ECO:0000256" key="9">
    <source>
        <dbReference type="SAM" id="MobiDB-lite"/>
    </source>
</evidence>
<dbReference type="EMBL" id="JAATJV010139669">
    <property type="protein sequence ID" value="MBZ3869631.1"/>
    <property type="molecule type" value="Genomic_DNA"/>
</dbReference>
<dbReference type="SMART" id="SM00406">
    <property type="entry name" value="IGv"/>
    <property type="match status" value="1"/>
</dbReference>
<protein>
    <submittedName>
        <fullName evidence="12">Ig lambda chain V-III region LOI</fullName>
    </submittedName>
</protein>
<dbReference type="CDD" id="cd04984">
    <property type="entry name" value="IgV_L_lambda"/>
    <property type="match status" value="1"/>
</dbReference>
<dbReference type="GO" id="GO:0005576">
    <property type="term" value="C:extracellular region"/>
    <property type="evidence" value="ECO:0007669"/>
    <property type="project" value="UniProtKB-SubCell"/>
</dbReference>
<dbReference type="InterPro" id="IPR050150">
    <property type="entry name" value="IgV_Light_Chain"/>
</dbReference>
<evidence type="ECO:0000256" key="7">
    <source>
        <dbReference type="ARBA" id="ARBA00023136"/>
    </source>
</evidence>
<dbReference type="GO" id="GO:0005886">
    <property type="term" value="C:plasma membrane"/>
    <property type="evidence" value="ECO:0007669"/>
    <property type="project" value="UniProtKB-SubCell"/>
</dbReference>
<dbReference type="SUPFAM" id="SSF48726">
    <property type="entry name" value="Immunoglobulin"/>
    <property type="match status" value="1"/>
</dbReference>
<evidence type="ECO:0000259" key="11">
    <source>
        <dbReference type="PROSITE" id="PS50835"/>
    </source>
</evidence>
<evidence type="ECO:0000256" key="3">
    <source>
        <dbReference type="ARBA" id="ARBA00022475"/>
    </source>
</evidence>
<comment type="subcellular location">
    <subcellularLocation>
        <location evidence="1">Cell membrane</location>
    </subcellularLocation>
    <subcellularLocation>
        <location evidence="2">Secreted</location>
    </subcellularLocation>
</comment>
<feature type="domain" description="Ig-like" evidence="11">
    <location>
        <begin position="20"/>
        <end position="117"/>
    </location>
</feature>
<dbReference type="InterPro" id="IPR013783">
    <property type="entry name" value="Ig-like_fold"/>
</dbReference>
<dbReference type="FunFam" id="2.60.40.10:FF:000620">
    <property type="entry name" value="Immunoglobulin lambda locus"/>
    <property type="match status" value="1"/>
</dbReference>